<gene>
    <name evidence="1" type="ORF">QVD17_16175</name>
</gene>
<reference evidence="1" key="1">
    <citation type="journal article" date="2023" name="bioRxiv">
        <title>Improved chromosome-level genome assembly for marigold (Tagetes erecta).</title>
        <authorList>
            <person name="Jiang F."/>
            <person name="Yuan L."/>
            <person name="Wang S."/>
            <person name="Wang H."/>
            <person name="Xu D."/>
            <person name="Wang A."/>
            <person name="Fan W."/>
        </authorList>
    </citation>
    <scope>NUCLEOTIDE SEQUENCE</scope>
    <source>
        <strain evidence="1">WSJ</strain>
        <tissue evidence="1">Leaf</tissue>
    </source>
</reference>
<accession>A0AAD8P0G2</accession>
<dbReference type="Proteomes" id="UP001229421">
    <property type="component" value="Unassembled WGS sequence"/>
</dbReference>
<sequence>MISVYSKKQFLEYLLLNHSTCAIYAVNGDDGWKGGGGGGGGAVVGRVGVEIVELGLRLREEKSLEDIRRYGLRSAPRRGRAEVF</sequence>
<dbReference type="EMBL" id="JAUHHV010000004">
    <property type="protein sequence ID" value="KAK1427489.1"/>
    <property type="molecule type" value="Genomic_DNA"/>
</dbReference>
<proteinExistence type="predicted"/>
<keyword evidence="2" id="KW-1185">Reference proteome</keyword>
<comment type="caution">
    <text evidence="1">The sequence shown here is derived from an EMBL/GenBank/DDBJ whole genome shotgun (WGS) entry which is preliminary data.</text>
</comment>
<protein>
    <submittedName>
        <fullName evidence="1">Uncharacterized protein</fullName>
    </submittedName>
</protein>
<organism evidence="1 2">
    <name type="scientific">Tagetes erecta</name>
    <name type="common">African marigold</name>
    <dbReference type="NCBI Taxonomy" id="13708"/>
    <lineage>
        <taxon>Eukaryota</taxon>
        <taxon>Viridiplantae</taxon>
        <taxon>Streptophyta</taxon>
        <taxon>Embryophyta</taxon>
        <taxon>Tracheophyta</taxon>
        <taxon>Spermatophyta</taxon>
        <taxon>Magnoliopsida</taxon>
        <taxon>eudicotyledons</taxon>
        <taxon>Gunneridae</taxon>
        <taxon>Pentapetalae</taxon>
        <taxon>asterids</taxon>
        <taxon>campanulids</taxon>
        <taxon>Asterales</taxon>
        <taxon>Asteraceae</taxon>
        <taxon>Asteroideae</taxon>
        <taxon>Heliantheae alliance</taxon>
        <taxon>Tageteae</taxon>
        <taxon>Tagetes</taxon>
    </lineage>
</organism>
<evidence type="ECO:0000313" key="1">
    <source>
        <dbReference type="EMBL" id="KAK1427489.1"/>
    </source>
</evidence>
<dbReference type="AlphaFoldDB" id="A0AAD8P0G2"/>
<name>A0AAD8P0G2_TARER</name>
<evidence type="ECO:0000313" key="2">
    <source>
        <dbReference type="Proteomes" id="UP001229421"/>
    </source>
</evidence>